<dbReference type="PANTHER" id="PTHR45630:SF8">
    <property type="entry name" value="CATION-TRANSPORTING ATPASE"/>
    <property type="match status" value="1"/>
</dbReference>
<evidence type="ECO:0000256" key="8">
    <source>
        <dbReference type="SAM" id="MobiDB-lite"/>
    </source>
</evidence>
<dbReference type="InterPro" id="IPR036412">
    <property type="entry name" value="HAD-like_sf"/>
</dbReference>
<dbReference type="Proteomes" id="UP000054498">
    <property type="component" value="Unassembled WGS sequence"/>
</dbReference>
<keyword evidence="6" id="KW-0460">Magnesium</keyword>
<dbReference type="SUPFAM" id="SSF56784">
    <property type="entry name" value="HAD-like"/>
    <property type="match status" value="1"/>
</dbReference>
<keyword evidence="7" id="KW-1278">Translocase</keyword>
<evidence type="ECO:0000256" key="6">
    <source>
        <dbReference type="ARBA" id="ARBA00022842"/>
    </source>
</evidence>
<dbReference type="GO" id="GO:0046872">
    <property type="term" value="F:metal ion binding"/>
    <property type="evidence" value="ECO:0007669"/>
    <property type="project" value="UniProtKB-KW"/>
</dbReference>
<organism evidence="9 10">
    <name type="scientific">Monoraphidium neglectum</name>
    <dbReference type="NCBI Taxonomy" id="145388"/>
    <lineage>
        <taxon>Eukaryota</taxon>
        <taxon>Viridiplantae</taxon>
        <taxon>Chlorophyta</taxon>
        <taxon>core chlorophytes</taxon>
        <taxon>Chlorophyceae</taxon>
        <taxon>CS clade</taxon>
        <taxon>Sphaeropleales</taxon>
        <taxon>Selenastraceae</taxon>
        <taxon>Monoraphidium</taxon>
    </lineage>
</organism>
<keyword evidence="4" id="KW-0547">Nucleotide-binding</keyword>
<name>A0A0D2LSL6_9CHLO</name>
<keyword evidence="2" id="KW-0597">Phosphoprotein</keyword>
<dbReference type="GeneID" id="25732819"/>
<reference evidence="9 10" key="1">
    <citation type="journal article" date="2013" name="BMC Genomics">
        <title>Reconstruction of the lipid metabolism for the microalga Monoraphidium neglectum from its genome sequence reveals characteristics suitable for biofuel production.</title>
        <authorList>
            <person name="Bogen C."/>
            <person name="Al-Dilaimi A."/>
            <person name="Albersmeier A."/>
            <person name="Wichmann J."/>
            <person name="Grundmann M."/>
            <person name="Rupp O."/>
            <person name="Lauersen K.J."/>
            <person name="Blifernez-Klassen O."/>
            <person name="Kalinowski J."/>
            <person name="Goesmann A."/>
            <person name="Mussgnug J.H."/>
            <person name="Kruse O."/>
        </authorList>
    </citation>
    <scope>NUCLEOTIDE SEQUENCE [LARGE SCALE GENOMIC DNA]</scope>
    <source>
        <strain evidence="9 10">SAG 48.87</strain>
    </source>
</reference>
<dbReference type="GO" id="GO:0016787">
    <property type="term" value="F:hydrolase activity"/>
    <property type="evidence" value="ECO:0007669"/>
    <property type="project" value="UniProtKB-KW"/>
</dbReference>
<gene>
    <name evidence="9" type="ORF">MNEG_15183</name>
</gene>
<proteinExistence type="predicted"/>
<evidence type="ECO:0000256" key="1">
    <source>
        <dbReference type="ARBA" id="ARBA00004141"/>
    </source>
</evidence>
<evidence type="ECO:0000256" key="3">
    <source>
        <dbReference type="ARBA" id="ARBA00022723"/>
    </source>
</evidence>
<evidence type="ECO:0000256" key="7">
    <source>
        <dbReference type="ARBA" id="ARBA00022967"/>
    </source>
</evidence>
<evidence type="ECO:0000256" key="2">
    <source>
        <dbReference type="ARBA" id="ARBA00022553"/>
    </source>
</evidence>
<dbReference type="GO" id="GO:0005524">
    <property type="term" value="F:ATP binding"/>
    <property type="evidence" value="ECO:0007669"/>
    <property type="project" value="UniProtKB-KW"/>
</dbReference>
<feature type="region of interest" description="Disordered" evidence="8">
    <location>
        <begin position="275"/>
        <end position="295"/>
    </location>
</feature>
<dbReference type="InterPro" id="IPR023299">
    <property type="entry name" value="ATPase_P-typ_cyto_dom_N"/>
</dbReference>
<comment type="subcellular location">
    <subcellularLocation>
        <location evidence="1">Membrane</location>
        <topology evidence="1">Multi-pass membrane protein</topology>
    </subcellularLocation>
</comment>
<evidence type="ECO:0000313" key="9">
    <source>
        <dbReference type="EMBL" id="KIY92781.1"/>
    </source>
</evidence>
<keyword evidence="3" id="KW-0479">Metal-binding</keyword>
<dbReference type="SUPFAM" id="SSF81660">
    <property type="entry name" value="Metal cation-transporting ATPase, ATP-binding domain N"/>
    <property type="match status" value="1"/>
</dbReference>
<accession>A0A0D2LSL6</accession>
<dbReference type="InterPro" id="IPR023214">
    <property type="entry name" value="HAD_sf"/>
</dbReference>
<dbReference type="InterPro" id="IPR006544">
    <property type="entry name" value="P-type_TPase_V"/>
</dbReference>
<dbReference type="PANTHER" id="PTHR45630">
    <property type="entry name" value="CATION-TRANSPORTING ATPASE-RELATED"/>
    <property type="match status" value="1"/>
</dbReference>
<dbReference type="STRING" id="145388.A0A0D2LSL6"/>
<keyword evidence="5" id="KW-0067">ATP-binding</keyword>
<dbReference type="GO" id="GO:0140358">
    <property type="term" value="F:P-type transmembrane transporter activity"/>
    <property type="evidence" value="ECO:0007669"/>
    <property type="project" value="InterPro"/>
</dbReference>
<keyword evidence="9" id="KW-0378">Hydrolase</keyword>
<dbReference type="Gene3D" id="3.40.50.1000">
    <property type="entry name" value="HAD superfamily/HAD-like"/>
    <property type="match status" value="1"/>
</dbReference>
<dbReference type="KEGG" id="mng:MNEG_15183"/>
<evidence type="ECO:0000256" key="5">
    <source>
        <dbReference type="ARBA" id="ARBA00022840"/>
    </source>
</evidence>
<dbReference type="Gene3D" id="3.40.1110.10">
    <property type="entry name" value="Calcium-transporting ATPase, cytoplasmic domain N"/>
    <property type="match status" value="1"/>
</dbReference>
<sequence>MAALPPGLPQLLASCHGLARMGETLVGDPLDQKLFAASEWDLHDHDEATTHSAAAADAIAAAMQQQQQQQQQQDGGAAVAAAGPAPPALGWVCPPGAAGAVGGFDPSAAAAIVRRFEFSSALQRNLVVVRRPAAVGGGYALYAKGSPEMIRTLVEPGSVPEDFDRVLGEYTREGLRVLALAGGDASGLPPAALSSSNQQQLEAAVPLRLLGLAVLANPLRPDTAGVIEVLQKAQIRCGMVTGDHLRTAISVALQCGVLPAARPVLLVDGEGGGGGLSRATAGPQPRPSLTTCTFL</sequence>
<dbReference type="OrthoDB" id="505707at2759"/>
<dbReference type="GO" id="GO:0016020">
    <property type="term" value="C:membrane"/>
    <property type="evidence" value="ECO:0007669"/>
    <property type="project" value="UniProtKB-SubCell"/>
</dbReference>
<dbReference type="Pfam" id="PF00702">
    <property type="entry name" value="Hydrolase"/>
    <property type="match status" value="1"/>
</dbReference>
<dbReference type="AlphaFoldDB" id="A0A0D2LSL6"/>
<dbReference type="EMBL" id="KK105321">
    <property type="protein sequence ID" value="KIY92781.1"/>
    <property type="molecule type" value="Genomic_DNA"/>
</dbReference>
<dbReference type="EC" id="3.6.1.3" evidence="9"/>
<dbReference type="GO" id="GO:0019829">
    <property type="term" value="F:ATPase-coupled monoatomic cation transmembrane transporter activity"/>
    <property type="evidence" value="ECO:0007669"/>
    <property type="project" value="TreeGrafter"/>
</dbReference>
<dbReference type="RefSeq" id="XP_013891801.1">
    <property type="nucleotide sequence ID" value="XM_014036347.1"/>
</dbReference>
<evidence type="ECO:0000256" key="4">
    <source>
        <dbReference type="ARBA" id="ARBA00022741"/>
    </source>
</evidence>
<protein>
    <submittedName>
        <fullName evidence="9">ATPase type 13A2</fullName>
        <ecNumber evidence="9">3.6.1.3</ecNumber>
    </submittedName>
</protein>
<keyword evidence="10" id="KW-1185">Reference proteome</keyword>
<evidence type="ECO:0000313" key="10">
    <source>
        <dbReference type="Proteomes" id="UP000054498"/>
    </source>
</evidence>